<sequence length="908" mass="102402">MSITDEKTLTESWNAICQNAEQAIDWITTVRENAPRLNTEADNLIYRLRRGRNMAKNLARATQKPMSVGFFGLSQAGKSYLISALAAGNDGELKTRMSGKELNFIDHINPPGGGKEATGLVTRFTRAATQGNDDYPVELHLFHETEIVKILANAYLYDFNQEKIDYTLDEKKLANLLVTLEQQRATAPVAGITRDDMVSLWDYLKRHAENSHKKLALSYWPKAVELAPYLTVPQRAKLFAILWGEIGELGEAYIRFSTTLAQVGHADIVLAPLISLVKEANGVLIQEDSIMNVDMLERLNKNTDSRIEVCPVREGHTGAPVTLSVAELTALTAELVIPLLDAPNKTLFEDVELLDFPGYRGRLGVESMDGVRSAVESDDANPLAQLILRGKVSYLFERYTDNQEMNVLVVCTASTKQSDVKEVGGVLTEWISNTQGKDPQTRARRTCGLIWAMTMFDLRITQSLNHNEQLLRQSWGKGGMIKMAMLERFGQFSWMSDWSGENPFDNTFLVRKPRVPTPFIDIQNGAETAFEDDCGEQLRLMKRTFAEDEFVQRHIRRPEDAWDAMLTLNDGGMTRLADYLETVARKSLKTDRIAEQLEELKKDLIRNHLEKWYQAGGEEALESKRKNSETIIRFLQKFPYLQGALMDYLLPARKDLYELYMQEESALNRIRDPKKADEYENTASVFSLGSHESGSGIDLFSDTPVQALTAEPETPRGHGYEIIYPQKVIALWINHLRSLPDNHALLSYLNIEQEIMVLLADELITAISRLGAEKRLTAALAGTEAVGVLRDKLAESQVSRVYNVLGDFITWFHFKDKDTVCPDSKINPGHKIFERPDDSNVEWAGDERLVRLPSTPVNYTFLFVYDWLIALDTVIRENAGHSAGREISAEQNAQLGRIIRLMTASSVE</sequence>
<protein>
    <submittedName>
        <fullName evidence="1">Type III secretion system effector</fullName>
    </submittedName>
</protein>
<gene>
    <name evidence="1" type="ORF">AM380_11035</name>
</gene>
<dbReference type="EMBL" id="CP028956">
    <property type="protein sequence ID" value="AWC94133.1"/>
    <property type="molecule type" value="Genomic_DNA"/>
</dbReference>
<dbReference type="Pfam" id="PF10139">
    <property type="entry name" value="Virul_Fac"/>
    <property type="match status" value="1"/>
</dbReference>
<evidence type="ECO:0000313" key="1">
    <source>
        <dbReference type="EMBL" id="AWC94133.1"/>
    </source>
</evidence>
<dbReference type="Proteomes" id="UP000244682">
    <property type="component" value="Chromosome"/>
</dbReference>
<reference evidence="1 2" key="1">
    <citation type="submission" date="2018-04" db="EMBL/GenBank/DDBJ databases">
        <title>Whole genome sequencing of Morganella morganii AR_0133.</title>
        <authorList>
            <person name="Conlan S."/>
            <person name="Thomas P.J."/>
            <person name="Mullikin J."/>
            <person name="Frank K.M."/>
            <person name="Segre J.A."/>
        </authorList>
    </citation>
    <scope>NUCLEOTIDE SEQUENCE [LARGE SCALE GENOMIC DNA]</scope>
    <source>
        <strain evidence="1 2">AR_0133</strain>
    </source>
</reference>
<dbReference type="PIRSF" id="PIRSF034586">
    <property type="entry name" value="Vir_effector_SfrC"/>
    <property type="match status" value="1"/>
</dbReference>
<accession>A0AAU8ZMK8</accession>
<proteinExistence type="predicted"/>
<dbReference type="InterPro" id="IPR017030">
    <property type="entry name" value="Vir_effector_SfrC"/>
</dbReference>
<dbReference type="RefSeq" id="WP_108656318.1">
    <property type="nucleotide sequence ID" value="NZ_CP028956.1"/>
</dbReference>
<organism evidence="1 2">
    <name type="scientific">Morganella morganii</name>
    <name type="common">Proteus morganii</name>
    <dbReference type="NCBI Taxonomy" id="582"/>
    <lineage>
        <taxon>Bacteria</taxon>
        <taxon>Pseudomonadati</taxon>
        <taxon>Pseudomonadota</taxon>
        <taxon>Gammaproteobacteria</taxon>
        <taxon>Enterobacterales</taxon>
        <taxon>Morganellaceae</taxon>
        <taxon>Morganella</taxon>
    </lineage>
</organism>
<evidence type="ECO:0000313" key="2">
    <source>
        <dbReference type="Proteomes" id="UP000244682"/>
    </source>
</evidence>
<name>A0AAU8ZMK8_MORMO</name>
<dbReference type="AlphaFoldDB" id="A0AAU8ZMK8"/>